<evidence type="ECO:0000256" key="1">
    <source>
        <dbReference type="SAM" id="SignalP"/>
    </source>
</evidence>
<evidence type="ECO:0000313" key="3">
    <source>
        <dbReference type="Proteomes" id="UP000032180"/>
    </source>
</evidence>
<keyword evidence="1" id="KW-0732">Signal</keyword>
<dbReference type="Gramene" id="LPERR10G02360.1">
    <property type="protein sequence ID" value="LPERR10G02360.1"/>
    <property type="gene ID" value="LPERR10G02360"/>
</dbReference>
<name>A0A0D9XHZ7_9ORYZ</name>
<reference evidence="2 3" key="1">
    <citation type="submission" date="2012-08" db="EMBL/GenBank/DDBJ databases">
        <title>Oryza genome evolution.</title>
        <authorList>
            <person name="Wing R.A."/>
        </authorList>
    </citation>
    <scope>NUCLEOTIDE SEQUENCE</scope>
</reference>
<evidence type="ECO:0000313" key="2">
    <source>
        <dbReference type="EnsemblPlants" id="LPERR10G02360.1"/>
    </source>
</evidence>
<dbReference type="Proteomes" id="UP000032180">
    <property type="component" value="Chromosome 10"/>
</dbReference>
<sequence length="93" mass="10439">MACKIVIVVYMFVLALLFSHVSMALNEKCDNERAPGLTGCPGHFNCGKVCIMNRYKGGHCLDDGTDQPHCYCFTHCENEKEQFGRSKLLLEHA</sequence>
<organism evidence="2 3">
    <name type="scientific">Leersia perrieri</name>
    <dbReference type="NCBI Taxonomy" id="77586"/>
    <lineage>
        <taxon>Eukaryota</taxon>
        <taxon>Viridiplantae</taxon>
        <taxon>Streptophyta</taxon>
        <taxon>Embryophyta</taxon>
        <taxon>Tracheophyta</taxon>
        <taxon>Spermatophyta</taxon>
        <taxon>Magnoliopsida</taxon>
        <taxon>Liliopsida</taxon>
        <taxon>Poales</taxon>
        <taxon>Poaceae</taxon>
        <taxon>BOP clade</taxon>
        <taxon>Oryzoideae</taxon>
        <taxon>Oryzeae</taxon>
        <taxon>Oryzinae</taxon>
        <taxon>Leersia</taxon>
    </lineage>
</organism>
<protein>
    <recommendedName>
        <fullName evidence="4">Knottin scorpion toxin-like domain-containing protein</fullName>
    </recommendedName>
</protein>
<evidence type="ECO:0008006" key="4">
    <source>
        <dbReference type="Google" id="ProtNLM"/>
    </source>
</evidence>
<dbReference type="AlphaFoldDB" id="A0A0D9XHZ7"/>
<reference evidence="3" key="2">
    <citation type="submission" date="2013-12" db="EMBL/GenBank/DDBJ databases">
        <authorList>
            <person name="Yu Y."/>
            <person name="Lee S."/>
            <person name="de Baynast K."/>
            <person name="Wissotski M."/>
            <person name="Liu L."/>
            <person name="Talag J."/>
            <person name="Goicoechea J."/>
            <person name="Angelova A."/>
            <person name="Jetty R."/>
            <person name="Kudrna D."/>
            <person name="Golser W."/>
            <person name="Rivera L."/>
            <person name="Zhang J."/>
            <person name="Wing R."/>
        </authorList>
    </citation>
    <scope>NUCLEOTIDE SEQUENCE</scope>
</reference>
<keyword evidence="3" id="KW-1185">Reference proteome</keyword>
<dbReference type="HOGENOM" id="CLU_2402828_0_0_1"/>
<feature type="chain" id="PRO_5002350426" description="Knottin scorpion toxin-like domain-containing protein" evidence="1">
    <location>
        <begin position="25"/>
        <end position="93"/>
    </location>
</feature>
<proteinExistence type="predicted"/>
<dbReference type="EnsemblPlants" id="LPERR10G02360.1">
    <property type="protein sequence ID" value="LPERR10G02360.1"/>
    <property type="gene ID" value="LPERR10G02360"/>
</dbReference>
<accession>A0A0D9XHZ7</accession>
<reference evidence="2" key="3">
    <citation type="submission" date="2015-04" db="UniProtKB">
        <authorList>
            <consortium name="EnsemblPlants"/>
        </authorList>
    </citation>
    <scope>IDENTIFICATION</scope>
</reference>
<feature type="signal peptide" evidence="1">
    <location>
        <begin position="1"/>
        <end position="24"/>
    </location>
</feature>